<dbReference type="Gene3D" id="3.20.20.140">
    <property type="entry name" value="Metal-dependent hydrolases"/>
    <property type="match status" value="1"/>
</dbReference>
<dbReference type="EMBL" id="PVUE01000006">
    <property type="protein sequence ID" value="PRZ42324.1"/>
    <property type="molecule type" value="Genomic_DNA"/>
</dbReference>
<evidence type="ECO:0000313" key="3">
    <source>
        <dbReference type="EMBL" id="PRZ42324.1"/>
    </source>
</evidence>
<evidence type="ECO:0000256" key="1">
    <source>
        <dbReference type="ARBA" id="ARBA00023239"/>
    </source>
</evidence>
<proteinExistence type="predicted"/>
<keyword evidence="1" id="KW-0456">Lyase</keyword>
<dbReference type="PANTHER" id="PTHR21240">
    <property type="entry name" value="2-AMINO-3-CARBOXYLMUCONATE-6-SEMIALDEHYDE DECARBOXYLASE"/>
    <property type="match status" value="1"/>
</dbReference>
<dbReference type="InterPro" id="IPR032465">
    <property type="entry name" value="ACMSD"/>
</dbReference>
<gene>
    <name evidence="3" type="ORF">CLV47_106196</name>
</gene>
<evidence type="ECO:0000313" key="4">
    <source>
        <dbReference type="Proteomes" id="UP000237752"/>
    </source>
</evidence>
<dbReference type="GO" id="GO:0016787">
    <property type="term" value="F:hydrolase activity"/>
    <property type="evidence" value="ECO:0007669"/>
    <property type="project" value="InterPro"/>
</dbReference>
<dbReference type="RefSeq" id="WP_106348814.1">
    <property type="nucleotide sequence ID" value="NZ_PVUE01000006.1"/>
</dbReference>
<comment type="caution">
    <text evidence="3">The sequence shown here is derived from an EMBL/GenBank/DDBJ whole genome shotgun (WGS) entry which is preliminary data.</text>
</comment>
<dbReference type="InterPro" id="IPR006680">
    <property type="entry name" value="Amidohydro-rel"/>
</dbReference>
<organism evidence="3 4">
    <name type="scientific">Antricoccus suffuscus</name>
    <dbReference type="NCBI Taxonomy" id="1629062"/>
    <lineage>
        <taxon>Bacteria</taxon>
        <taxon>Bacillati</taxon>
        <taxon>Actinomycetota</taxon>
        <taxon>Actinomycetes</taxon>
        <taxon>Geodermatophilales</taxon>
        <taxon>Antricoccaceae</taxon>
        <taxon>Antricoccus</taxon>
    </lineage>
</organism>
<dbReference type="GO" id="GO:0016831">
    <property type="term" value="F:carboxy-lyase activity"/>
    <property type="evidence" value="ECO:0007669"/>
    <property type="project" value="InterPro"/>
</dbReference>
<dbReference type="SUPFAM" id="SSF51556">
    <property type="entry name" value="Metallo-dependent hydrolases"/>
    <property type="match status" value="1"/>
</dbReference>
<protein>
    <recommendedName>
        <fullName evidence="2">Amidohydrolase-related domain-containing protein</fullName>
    </recommendedName>
</protein>
<dbReference type="Pfam" id="PF04909">
    <property type="entry name" value="Amidohydro_2"/>
    <property type="match status" value="1"/>
</dbReference>
<reference evidence="3 4" key="1">
    <citation type="submission" date="2018-03" db="EMBL/GenBank/DDBJ databases">
        <title>Genomic Encyclopedia of Archaeal and Bacterial Type Strains, Phase II (KMG-II): from individual species to whole genera.</title>
        <authorList>
            <person name="Goeker M."/>
        </authorList>
    </citation>
    <scope>NUCLEOTIDE SEQUENCE [LARGE SCALE GENOMIC DNA]</scope>
    <source>
        <strain evidence="3 4">DSM 100065</strain>
    </source>
</reference>
<name>A0A2T1A1B2_9ACTN</name>
<feature type="domain" description="Amidohydrolase-related" evidence="2">
    <location>
        <begin position="3"/>
        <end position="299"/>
    </location>
</feature>
<dbReference type="OrthoDB" id="1407586at2"/>
<evidence type="ECO:0000259" key="2">
    <source>
        <dbReference type="Pfam" id="PF04909"/>
    </source>
</evidence>
<sequence>MIIDMHRHLWSVFERYASVRDIAAHDAKSMGHGEPTSQDPSERSAQIIKEMDGAGVDRSIVMLGDYGLRLGEPSLSIEEENRLATDLAAKYPERFTAFFGIDPRREGSAEMFKKAVEQDGARGLKLHPCAGFFPNDRACYPLYEIAGAAGIPVAIHTGPLAAPLISRFADPIYIDEPAADFPDTTFIVLHSGMRCWFPIALDIARWSPNMYLELALWQRDYVEKEELFIDRLDQIKKAIGLDRVLFGSDCPGSSSVMSLSDWVQVFKDLPEIADRHNVVITDHEVAAMLGGTAQRVLGLDR</sequence>
<keyword evidence="4" id="KW-1185">Reference proteome</keyword>
<dbReference type="Proteomes" id="UP000237752">
    <property type="component" value="Unassembled WGS sequence"/>
</dbReference>
<dbReference type="AlphaFoldDB" id="A0A2T1A1B2"/>
<dbReference type="InterPro" id="IPR032466">
    <property type="entry name" value="Metal_Hydrolase"/>
</dbReference>
<dbReference type="PANTHER" id="PTHR21240:SF19">
    <property type="entry name" value="CATALYTIC_ HYDROLASE"/>
    <property type="match status" value="1"/>
</dbReference>
<accession>A0A2T1A1B2</accession>